<evidence type="ECO:0000313" key="13">
    <source>
        <dbReference type="Proteomes" id="UP000290189"/>
    </source>
</evidence>
<feature type="binding site" description="axial binding residue" evidence="7">
    <location>
        <position position="414"/>
    </location>
    <ligand>
        <name>heme</name>
        <dbReference type="ChEBI" id="CHEBI:30413"/>
    </ligand>
    <ligandPart>
        <name>Fe</name>
        <dbReference type="ChEBI" id="CHEBI:18248"/>
    </ligandPart>
</feature>
<dbReference type="PRINTS" id="PR00385">
    <property type="entry name" value="P450"/>
</dbReference>
<keyword evidence="11" id="KW-0496">Mitochondrion</keyword>
<dbReference type="GO" id="GO:0020037">
    <property type="term" value="F:heme binding"/>
    <property type="evidence" value="ECO:0007669"/>
    <property type="project" value="InterPro"/>
</dbReference>
<organism evidence="10 12">
    <name type="scientific">Plasmodiophora brassicae</name>
    <name type="common">Clubroot disease agent</name>
    <dbReference type="NCBI Taxonomy" id="37360"/>
    <lineage>
        <taxon>Eukaryota</taxon>
        <taxon>Sar</taxon>
        <taxon>Rhizaria</taxon>
        <taxon>Endomyxa</taxon>
        <taxon>Phytomyxea</taxon>
        <taxon>Plasmodiophorida</taxon>
        <taxon>Plasmodiophoridae</taxon>
        <taxon>Plasmodiophora</taxon>
    </lineage>
</organism>
<evidence type="ECO:0000256" key="8">
    <source>
        <dbReference type="RuleBase" id="RU000461"/>
    </source>
</evidence>
<dbReference type="GO" id="GO:0005506">
    <property type="term" value="F:iron ion binding"/>
    <property type="evidence" value="ECO:0007669"/>
    <property type="project" value="InterPro"/>
</dbReference>
<keyword evidence="12" id="KW-1185">Reference proteome</keyword>
<evidence type="ECO:0000256" key="4">
    <source>
        <dbReference type="ARBA" id="ARBA00023002"/>
    </source>
</evidence>
<sequence length="466" mass="51249">MLTDASAYPGAGAAMGLIVVLVISLGVALAKKALIDETPGTKRLPGGTGLPFVGESLSFLCNMRGFISERHRRYGPAFRTHLFGTPTAVLSKPDDVRKVLLGEGKIVQMRLMKPIHNLMDGSLLSQHGDEHRQYRRVFQQVLSPSALENRIPEISHIVSGIVAQWPAGKAIDINNDIHQIVFRLSQTVVFGRFDEELTKVIDPLFQTYNRGMISLPVNLPWTNYGSAIRARRKLANVIAEEVAKRDSGDHEPGLVAALLDKEGAQVPAQAMLGLLAGYETTAFTIAIVLHTMARYPDIIERLHKEHVTIMGSPQPITQQSDLKQLTLLDAAVRESMRLFSTAPVAGRVCTESFTTSDGFLVPAGYMVFVGLDALPTRFASIGQREQFLPDRYLNSETAPKRWDEAPFGGGPRSCVGSDFGLLMVKLVVSDVVRRYRWRLPDTAGELPPSKHSLEIILEPRPSNGTR</sequence>
<keyword evidence="9" id="KW-1133">Transmembrane helix</keyword>
<dbReference type="SUPFAM" id="SSF48264">
    <property type="entry name" value="Cytochrome P450"/>
    <property type="match status" value="1"/>
</dbReference>
<dbReference type="InterPro" id="IPR017972">
    <property type="entry name" value="Cyt_P450_CS"/>
</dbReference>
<dbReference type="GO" id="GO:0016125">
    <property type="term" value="P:sterol metabolic process"/>
    <property type="evidence" value="ECO:0007669"/>
    <property type="project" value="TreeGrafter"/>
</dbReference>
<keyword evidence="3 7" id="KW-0479">Metal-binding</keyword>
<evidence type="ECO:0000313" key="10">
    <source>
        <dbReference type="EMBL" id="CEO96779.1"/>
    </source>
</evidence>
<evidence type="ECO:0000256" key="5">
    <source>
        <dbReference type="ARBA" id="ARBA00023004"/>
    </source>
</evidence>
<keyword evidence="9" id="KW-0472">Membrane</keyword>
<dbReference type="PANTHER" id="PTHR24286">
    <property type="entry name" value="CYTOCHROME P450 26"/>
    <property type="match status" value="1"/>
</dbReference>
<evidence type="ECO:0000256" key="1">
    <source>
        <dbReference type="ARBA" id="ARBA00010617"/>
    </source>
</evidence>
<gene>
    <name evidence="10" type="ORF">PBRA_005384</name>
    <name evidence="11" type="ORF">PLBR_LOCUS7898</name>
</gene>
<evidence type="ECO:0000256" key="2">
    <source>
        <dbReference type="ARBA" id="ARBA00022617"/>
    </source>
</evidence>
<feature type="transmembrane region" description="Helical" evidence="9">
    <location>
        <begin position="6"/>
        <end position="30"/>
    </location>
</feature>
<evidence type="ECO:0000256" key="7">
    <source>
        <dbReference type="PIRSR" id="PIRSR602401-1"/>
    </source>
</evidence>
<dbReference type="Proteomes" id="UP000290189">
    <property type="component" value="Unassembled WGS sequence"/>
</dbReference>
<dbReference type="PANTHER" id="PTHR24286:SF384">
    <property type="entry name" value="P450, PUTATIVE (EUROFUNG)-RELATED"/>
    <property type="match status" value="1"/>
</dbReference>
<dbReference type="OrthoDB" id="1372046at2759"/>
<name>A0A0G4INM0_PLABS</name>
<dbReference type="EMBL" id="CDSF01000076">
    <property type="protein sequence ID" value="CEO96779.1"/>
    <property type="molecule type" value="Genomic_DNA"/>
</dbReference>
<protein>
    <recommendedName>
        <fullName evidence="14">Cytochrome P450</fullName>
    </recommendedName>
</protein>
<keyword evidence="2 7" id="KW-0349">Heme</keyword>
<evidence type="ECO:0000256" key="6">
    <source>
        <dbReference type="ARBA" id="ARBA00023033"/>
    </source>
</evidence>
<dbReference type="Proteomes" id="UP000039324">
    <property type="component" value="Unassembled WGS sequence"/>
</dbReference>
<reference evidence="10 12" key="1">
    <citation type="submission" date="2015-02" db="EMBL/GenBank/DDBJ databases">
        <authorList>
            <person name="Chooi Y.-H."/>
        </authorList>
    </citation>
    <scope>NUCLEOTIDE SEQUENCE [LARGE SCALE GENOMIC DNA]</scope>
    <source>
        <strain evidence="10">E3</strain>
    </source>
</reference>
<keyword evidence="9" id="KW-0812">Transmembrane</keyword>
<dbReference type="GO" id="GO:0004497">
    <property type="term" value="F:monooxygenase activity"/>
    <property type="evidence" value="ECO:0007669"/>
    <property type="project" value="UniProtKB-KW"/>
</dbReference>
<dbReference type="PROSITE" id="PS00086">
    <property type="entry name" value="CYTOCHROME_P450"/>
    <property type="match status" value="1"/>
</dbReference>
<evidence type="ECO:0000313" key="12">
    <source>
        <dbReference type="Proteomes" id="UP000039324"/>
    </source>
</evidence>
<dbReference type="AlphaFoldDB" id="A0A0G4INM0"/>
<dbReference type="InterPro" id="IPR001128">
    <property type="entry name" value="Cyt_P450"/>
</dbReference>
<dbReference type="GO" id="GO:0016705">
    <property type="term" value="F:oxidoreductase activity, acting on paired donors, with incorporation or reduction of molecular oxygen"/>
    <property type="evidence" value="ECO:0007669"/>
    <property type="project" value="InterPro"/>
</dbReference>
<comment type="similarity">
    <text evidence="1 8">Belongs to the cytochrome P450 family.</text>
</comment>
<geneLocation type="mitochondrion" evidence="11"/>
<evidence type="ECO:0000256" key="9">
    <source>
        <dbReference type="SAM" id="Phobius"/>
    </source>
</evidence>
<evidence type="ECO:0008006" key="14">
    <source>
        <dbReference type="Google" id="ProtNLM"/>
    </source>
</evidence>
<evidence type="ECO:0000313" key="11">
    <source>
        <dbReference type="EMBL" id="SPR00683.1"/>
    </source>
</evidence>
<accession>A0A0G4INM0</accession>
<keyword evidence="5 7" id="KW-0408">Iron</keyword>
<dbReference type="STRING" id="37360.A0A0G4INM0"/>
<keyword evidence="4 8" id="KW-0560">Oxidoreductase</keyword>
<dbReference type="Gene3D" id="1.10.630.10">
    <property type="entry name" value="Cytochrome P450"/>
    <property type="match status" value="1"/>
</dbReference>
<dbReference type="EMBL" id="OVEO01000015">
    <property type="protein sequence ID" value="SPR00683.1"/>
    <property type="molecule type" value="Genomic_DNA"/>
</dbReference>
<dbReference type="Pfam" id="PF00067">
    <property type="entry name" value="p450"/>
    <property type="match status" value="1"/>
</dbReference>
<keyword evidence="6 8" id="KW-0503">Monooxygenase</keyword>
<dbReference type="InterPro" id="IPR002401">
    <property type="entry name" value="Cyt_P450_E_grp-I"/>
</dbReference>
<reference evidence="11 13" key="2">
    <citation type="submission" date="2018-03" db="EMBL/GenBank/DDBJ databases">
        <authorList>
            <person name="Fogelqvist J."/>
        </authorList>
    </citation>
    <scope>NUCLEOTIDE SEQUENCE [LARGE SCALE GENOMIC DNA]</scope>
</reference>
<dbReference type="OMA" id="WDGQFVN"/>
<dbReference type="InterPro" id="IPR036396">
    <property type="entry name" value="Cyt_P450_sf"/>
</dbReference>
<proteinExistence type="inferred from homology"/>
<dbReference type="PRINTS" id="PR00463">
    <property type="entry name" value="EP450I"/>
</dbReference>
<comment type="cofactor">
    <cofactor evidence="7">
        <name>heme</name>
        <dbReference type="ChEBI" id="CHEBI:30413"/>
    </cofactor>
</comment>
<evidence type="ECO:0000256" key="3">
    <source>
        <dbReference type="ARBA" id="ARBA00022723"/>
    </source>
</evidence>